<sequence length="427" mass="46315">MKNTRKPLILIVLILVLIGLLPLVIPDSLYRDRLVDALQKRLHGPVQIGRSGIEYAPRPTLVMHDVVFNQDARTAKIDKLSVPISLHNLLNWGREIRGITVENGQFSPRFAMQLPEKLRPEADQPRLVQIDLKQSSVLLGSSVIGPIDATLRFASDGQLAELQAGDEGNHLDFHVQPKGGQFAVTLTASGYTLPFGHPVHFDRLLLKGLAGPDGIDIEDIRGDLYGGIVTGRAQLGWQDNAWTLAGTLRTNGVQAEPFSQVFSEVTHVSGRLAGESTFVYKADDYHKLFDQPGIDAQFRVSDGMLHNFDLITPLKSAQPATYARGGQTRFETFTGRLAVRGDTVQILDATLVGGKFNAQGQLTIQPNLKLNGAIMARLSGGTIQVANRISAGGVLKAPELSTATTNRPQPQAVNLTETPPAPDTATQ</sequence>
<feature type="region of interest" description="Disordered" evidence="1">
    <location>
        <begin position="402"/>
        <end position="427"/>
    </location>
</feature>
<evidence type="ECO:0008006" key="4">
    <source>
        <dbReference type="Google" id="ProtNLM"/>
    </source>
</evidence>
<name>A0ABS2BM72_9NEIS</name>
<evidence type="ECO:0000313" key="2">
    <source>
        <dbReference type="EMBL" id="MBM3116716.1"/>
    </source>
</evidence>
<dbReference type="PANTHER" id="PTHR30441">
    <property type="entry name" value="DUF748 DOMAIN-CONTAINING PROTEIN"/>
    <property type="match status" value="1"/>
</dbReference>
<dbReference type="PANTHER" id="PTHR30441:SF8">
    <property type="entry name" value="DUF748 DOMAIN-CONTAINING PROTEIN"/>
    <property type="match status" value="1"/>
</dbReference>
<feature type="compositionally biased region" description="Polar residues" evidence="1">
    <location>
        <begin position="402"/>
        <end position="417"/>
    </location>
</feature>
<proteinExistence type="predicted"/>
<dbReference type="EMBL" id="JAESND010000006">
    <property type="protein sequence ID" value="MBM3116716.1"/>
    <property type="molecule type" value="Genomic_DNA"/>
</dbReference>
<evidence type="ECO:0000256" key="1">
    <source>
        <dbReference type="SAM" id="MobiDB-lite"/>
    </source>
</evidence>
<comment type="caution">
    <text evidence="2">The sequence shown here is derived from an EMBL/GenBank/DDBJ whole genome shotgun (WGS) entry which is preliminary data.</text>
</comment>
<dbReference type="InterPro" id="IPR052894">
    <property type="entry name" value="AsmA-related"/>
</dbReference>
<organism evidence="2 3">
    <name type="scientific">Jeongeupia naejangsanensis</name>
    <dbReference type="NCBI Taxonomy" id="613195"/>
    <lineage>
        <taxon>Bacteria</taxon>
        <taxon>Pseudomonadati</taxon>
        <taxon>Pseudomonadota</taxon>
        <taxon>Betaproteobacteria</taxon>
        <taxon>Neisseriales</taxon>
        <taxon>Chitinibacteraceae</taxon>
        <taxon>Jeongeupia</taxon>
    </lineage>
</organism>
<gene>
    <name evidence="2" type="ORF">JMJ54_12820</name>
</gene>
<reference evidence="2 3" key="1">
    <citation type="submission" date="2021-01" db="EMBL/GenBank/DDBJ databases">
        <title>Draft Genome Sequence and Polyhydroxyalkanoate Biosynthetic Potential of Jeongeupia naejangsanensis Type Strain DSM 24253.</title>
        <authorList>
            <person name="Turrini P."/>
            <person name="Artuso I."/>
            <person name="Lugli G.A."/>
            <person name="Frangipani E."/>
            <person name="Ventura M."/>
            <person name="Visca P."/>
        </authorList>
    </citation>
    <scope>NUCLEOTIDE SEQUENCE [LARGE SCALE GENOMIC DNA]</scope>
    <source>
        <strain evidence="2 3">DSM 24253</strain>
    </source>
</reference>
<dbReference type="Proteomes" id="UP000809431">
    <property type="component" value="Unassembled WGS sequence"/>
</dbReference>
<protein>
    <recommendedName>
        <fullName evidence="4">AsmA family protein</fullName>
    </recommendedName>
</protein>
<evidence type="ECO:0000313" key="3">
    <source>
        <dbReference type="Proteomes" id="UP000809431"/>
    </source>
</evidence>
<accession>A0ABS2BM72</accession>
<keyword evidence="3" id="KW-1185">Reference proteome</keyword>
<dbReference type="RefSeq" id="WP_203538953.1">
    <property type="nucleotide sequence ID" value="NZ_JAESND010000006.1"/>
</dbReference>